<keyword evidence="2" id="KW-0723">Serine/threonine-protein kinase</keyword>
<accession>A0AAN7HW07</accession>
<feature type="compositionally biased region" description="Polar residues" evidence="1">
    <location>
        <begin position="1"/>
        <end position="23"/>
    </location>
</feature>
<dbReference type="GeneID" id="89951262"/>
<dbReference type="RefSeq" id="XP_064675892.1">
    <property type="nucleotide sequence ID" value="XM_064826835.1"/>
</dbReference>
<dbReference type="EMBL" id="JASEJX010000039">
    <property type="protein sequence ID" value="KAK4509226.1"/>
    <property type="molecule type" value="Genomic_DNA"/>
</dbReference>
<feature type="region of interest" description="Disordered" evidence="1">
    <location>
        <begin position="1"/>
        <end position="109"/>
    </location>
</feature>
<sequence length="519" mass="57344">MSSSNPKSLYNQPDYNAGSSKQQAARKPDEITSAGLIPPPPYSAGQSSRNSEEGDSSVYGSVRSSIEQQQHGLLAPASPRNASQTDVPPPAPTSKRNWNPHSDYQPLPTLQSYDAEAGAAAPSSWFARRRAYQDPGCCRKWCKYIIAALLLWLVIYMYSGKLTFSAPHHGERCNRDSVQWKDMPDTIDFEDNVELVIEGRVSNGLVTVIPLGDRHGGTILTDVKVYPPSLQKYMSFDVQQYDNNGDTTKLTIHMPQQFEDENEDCINVNMEIRLPYGANRLSVNVKNMDVDVQPFVKDVANVEIKTRNGRINFERWSGESLRLSTTNGEIKAGRLISDGSVYLENDNALVQLTEDINAKKVISIQNANGAVEAMGSLRADDTIKIETSNTYIKLSQLFADHVTVSNANGYTDVDYIEAKSQVLAKSSNGPMSLSVGATKNNQVKVINSNARIDLHMTEEFEGSFVMTASDGFVNIENDDSIDYQDKSDHLKRGTRRSGGKGHLIVETSNDDINVAFDIK</sequence>
<dbReference type="AlphaFoldDB" id="A0AAN7HW07"/>
<evidence type="ECO:0000313" key="3">
    <source>
        <dbReference type="Proteomes" id="UP001304243"/>
    </source>
</evidence>
<keyword evidence="2" id="KW-0808">Transferase</keyword>
<dbReference type="Proteomes" id="UP001304243">
    <property type="component" value="Unassembled WGS sequence"/>
</dbReference>
<dbReference type="GO" id="GO:0004674">
    <property type="term" value="F:protein serine/threonine kinase activity"/>
    <property type="evidence" value="ECO:0007669"/>
    <property type="project" value="UniProtKB-KW"/>
</dbReference>
<evidence type="ECO:0000313" key="2">
    <source>
        <dbReference type="EMBL" id="KAK4509226.1"/>
    </source>
</evidence>
<name>A0AAN7HW07_9FUNG</name>
<feature type="compositionally biased region" description="Polar residues" evidence="1">
    <location>
        <begin position="94"/>
        <end position="109"/>
    </location>
</feature>
<protein>
    <submittedName>
        <fullName evidence="2">Serine/threonine protein kinase, AGC</fullName>
    </submittedName>
</protein>
<evidence type="ECO:0000256" key="1">
    <source>
        <dbReference type="SAM" id="MobiDB-lite"/>
    </source>
</evidence>
<proteinExistence type="predicted"/>
<keyword evidence="3" id="KW-1185">Reference proteome</keyword>
<organism evidence="2 3">
    <name type="scientific">Mucor velutinosus</name>
    <dbReference type="NCBI Taxonomy" id="708070"/>
    <lineage>
        <taxon>Eukaryota</taxon>
        <taxon>Fungi</taxon>
        <taxon>Fungi incertae sedis</taxon>
        <taxon>Mucoromycota</taxon>
        <taxon>Mucoromycotina</taxon>
        <taxon>Mucoromycetes</taxon>
        <taxon>Mucorales</taxon>
        <taxon>Mucorineae</taxon>
        <taxon>Mucoraceae</taxon>
        <taxon>Mucor</taxon>
    </lineage>
</organism>
<feature type="compositionally biased region" description="Polar residues" evidence="1">
    <location>
        <begin position="58"/>
        <end position="71"/>
    </location>
</feature>
<comment type="caution">
    <text evidence="2">The sequence shown here is derived from an EMBL/GenBank/DDBJ whole genome shotgun (WGS) entry which is preliminary data.</text>
</comment>
<gene>
    <name evidence="2" type="primary">NRC2_3</name>
    <name evidence="2" type="ORF">ATC70_007576</name>
</gene>
<reference evidence="2 3" key="1">
    <citation type="submission" date="2022-11" db="EMBL/GenBank/DDBJ databases">
        <title>Mucor velutinosus strain NIH1002 WGS.</title>
        <authorList>
            <person name="Subramanian P."/>
            <person name="Mullikin J.C."/>
            <person name="Segre J.A."/>
            <person name="Zelazny A.M."/>
        </authorList>
    </citation>
    <scope>NUCLEOTIDE SEQUENCE [LARGE SCALE GENOMIC DNA]</scope>
    <source>
        <strain evidence="2 3">NIH1002</strain>
    </source>
</reference>
<keyword evidence="2" id="KW-0418">Kinase</keyword>